<organism evidence="1 2">
    <name type="scientific">Aphanomyces euteiches</name>
    <dbReference type="NCBI Taxonomy" id="100861"/>
    <lineage>
        <taxon>Eukaryota</taxon>
        <taxon>Sar</taxon>
        <taxon>Stramenopiles</taxon>
        <taxon>Oomycota</taxon>
        <taxon>Saprolegniomycetes</taxon>
        <taxon>Saprolegniales</taxon>
        <taxon>Verrucalvaceae</taxon>
        <taxon>Aphanomyces</taxon>
    </lineage>
</organism>
<dbReference type="PANTHER" id="PTHR46586:SF3">
    <property type="entry name" value="ANKYRIN REPEAT-CONTAINING PROTEIN"/>
    <property type="match status" value="1"/>
</dbReference>
<dbReference type="EMBL" id="VJMJ01000054">
    <property type="protein sequence ID" value="KAF0740092.1"/>
    <property type="molecule type" value="Genomic_DNA"/>
</dbReference>
<gene>
    <name evidence="1" type="ORF">Ae201684_004333</name>
</gene>
<name>A0A6G0XII4_9STRA</name>
<accession>A0A6G0XII4</accession>
<keyword evidence="2" id="KW-1185">Reference proteome</keyword>
<comment type="caution">
    <text evidence="1">The sequence shown here is derived from an EMBL/GenBank/DDBJ whole genome shotgun (WGS) entry which is preliminary data.</text>
</comment>
<dbReference type="InterPro" id="IPR002110">
    <property type="entry name" value="Ankyrin_rpt"/>
</dbReference>
<dbReference type="Pfam" id="PF12796">
    <property type="entry name" value="Ank_2"/>
    <property type="match status" value="1"/>
</dbReference>
<dbReference type="PANTHER" id="PTHR46586">
    <property type="entry name" value="ANKYRIN REPEAT-CONTAINING PROTEIN"/>
    <property type="match status" value="1"/>
</dbReference>
<reference evidence="1 2" key="1">
    <citation type="submission" date="2019-07" db="EMBL/GenBank/DDBJ databases">
        <title>Genomics analysis of Aphanomyces spp. identifies a new class of oomycete effector associated with host adaptation.</title>
        <authorList>
            <person name="Gaulin E."/>
        </authorList>
    </citation>
    <scope>NUCLEOTIDE SEQUENCE [LARGE SCALE GENOMIC DNA]</scope>
    <source>
        <strain evidence="1 2">ATCC 201684</strain>
    </source>
</reference>
<dbReference type="InterPro" id="IPR036770">
    <property type="entry name" value="Ankyrin_rpt-contain_sf"/>
</dbReference>
<dbReference type="Gene3D" id="1.25.40.20">
    <property type="entry name" value="Ankyrin repeat-containing domain"/>
    <property type="match status" value="2"/>
</dbReference>
<dbReference type="VEuPathDB" id="FungiDB:AeMF1_019536"/>
<dbReference type="InterPro" id="IPR052050">
    <property type="entry name" value="SecEffector_AnkRepeat"/>
</dbReference>
<sequence>MLQPSERVLAVLGSHELIAVIATFQDGVYHDMRAFRPLARHVSKRKPIKILDWRLVDCHDDPPRPSLLHDNDIRHLDEANKHLTPWFAAYGLSRLSRLLTCLPFMGEVVACDAAYSGDVERLHFLHGKYNLASFTGVPLMDIAATFGHLEVVKFLHGQGHRGICTMYAMNNACGNGHLDVVKFLHAHRSEGCSSKAMDAAAAHGHLHMIQWLHANRHEGCTQWAMNLAAKGGHLNIVKFLHTQRDEVRPLEAIVYAARAGHVAIVAYLHEQLTVEYPVGAVCGAAECRNAAVVHYFLAEGNPRIFADALQWAKENGKTQVFYYLQDAAAAACRDRMCVA</sequence>
<evidence type="ECO:0000313" key="1">
    <source>
        <dbReference type="EMBL" id="KAF0740092.1"/>
    </source>
</evidence>
<dbReference type="AlphaFoldDB" id="A0A6G0XII4"/>
<dbReference type="Proteomes" id="UP000481153">
    <property type="component" value="Unassembled WGS sequence"/>
</dbReference>
<proteinExistence type="predicted"/>
<protein>
    <submittedName>
        <fullName evidence="1">Uncharacterized protein</fullName>
    </submittedName>
</protein>
<evidence type="ECO:0000313" key="2">
    <source>
        <dbReference type="Proteomes" id="UP000481153"/>
    </source>
</evidence>
<dbReference type="SUPFAM" id="SSF48403">
    <property type="entry name" value="Ankyrin repeat"/>
    <property type="match status" value="1"/>
</dbReference>